<protein>
    <recommendedName>
        <fullName evidence="7">Cytochrome c domain-containing protein</fullName>
    </recommendedName>
</protein>
<dbReference type="EMBL" id="CP071793">
    <property type="protein sequence ID" value="QTD47933.1"/>
    <property type="molecule type" value="Genomic_DNA"/>
</dbReference>
<feature type="chain" id="PRO_5035166422" description="Cytochrome c domain-containing protein" evidence="6">
    <location>
        <begin position="25"/>
        <end position="153"/>
    </location>
</feature>
<sequence>MPSPFTGGLLLLTAVLFSCGQANPAHHPAPESFARMTNDWDQLTGDAELGRVRARQLCLGCHVIEDVGNQLSDAPTFEQAMAEAYMDPAYLRMWLWNPPAVKVGTLMPDLSLKPDEIENMVAFLARYRPQPASNDVPVDPETHETGSETPARQ</sequence>
<dbReference type="PROSITE" id="PS51007">
    <property type="entry name" value="CYTC"/>
    <property type="match status" value="1"/>
</dbReference>
<dbReference type="AlphaFoldDB" id="A0A8A4TE74"/>
<gene>
    <name evidence="8" type="ORF">J3U87_20295</name>
</gene>
<keyword evidence="6" id="KW-0732">Signal</keyword>
<evidence type="ECO:0000256" key="6">
    <source>
        <dbReference type="SAM" id="SignalP"/>
    </source>
</evidence>
<organism evidence="8 9">
    <name type="scientific">Sulfidibacter corallicola</name>
    <dbReference type="NCBI Taxonomy" id="2818388"/>
    <lineage>
        <taxon>Bacteria</taxon>
        <taxon>Pseudomonadati</taxon>
        <taxon>Acidobacteriota</taxon>
        <taxon>Holophagae</taxon>
        <taxon>Acanthopleuribacterales</taxon>
        <taxon>Acanthopleuribacteraceae</taxon>
        <taxon>Sulfidibacter</taxon>
    </lineage>
</organism>
<feature type="domain" description="Cytochrome c" evidence="7">
    <location>
        <begin position="45"/>
        <end position="128"/>
    </location>
</feature>
<keyword evidence="2 4" id="KW-0479">Metal-binding</keyword>
<reference evidence="8" key="1">
    <citation type="submission" date="2021-03" db="EMBL/GenBank/DDBJ databases">
        <title>Acanthopleuribacteraceae sp. M133.</title>
        <authorList>
            <person name="Wang G."/>
        </authorList>
    </citation>
    <scope>NUCLEOTIDE SEQUENCE</scope>
    <source>
        <strain evidence="8">M133</strain>
    </source>
</reference>
<name>A0A8A4TE74_SULCO</name>
<feature type="signal peptide" evidence="6">
    <location>
        <begin position="1"/>
        <end position="24"/>
    </location>
</feature>
<dbReference type="GO" id="GO:0009055">
    <property type="term" value="F:electron transfer activity"/>
    <property type="evidence" value="ECO:0007669"/>
    <property type="project" value="InterPro"/>
</dbReference>
<evidence type="ECO:0000256" key="1">
    <source>
        <dbReference type="ARBA" id="ARBA00022617"/>
    </source>
</evidence>
<dbReference type="Gene3D" id="1.10.760.10">
    <property type="entry name" value="Cytochrome c-like domain"/>
    <property type="match status" value="1"/>
</dbReference>
<accession>A0A8A4TE74</accession>
<evidence type="ECO:0000256" key="2">
    <source>
        <dbReference type="ARBA" id="ARBA00022723"/>
    </source>
</evidence>
<keyword evidence="3 4" id="KW-0408">Iron</keyword>
<proteinExistence type="predicted"/>
<keyword evidence="1 4" id="KW-0349">Heme</keyword>
<dbReference type="GO" id="GO:0046872">
    <property type="term" value="F:metal ion binding"/>
    <property type="evidence" value="ECO:0007669"/>
    <property type="project" value="UniProtKB-KW"/>
</dbReference>
<dbReference type="SUPFAM" id="SSF46626">
    <property type="entry name" value="Cytochrome c"/>
    <property type="match status" value="1"/>
</dbReference>
<dbReference type="InterPro" id="IPR009056">
    <property type="entry name" value="Cyt_c-like_dom"/>
</dbReference>
<evidence type="ECO:0000313" key="9">
    <source>
        <dbReference type="Proteomes" id="UP000663929"/>
    </source>
</evidence>
<keyword evidence="9" id="KW-1185">Reference proteome</keyword>
<dbReference type="KEGG" id="scor:J3U87_20295"/>
<evidence type="ECO:0000259" key="7">
    <source>
        <dbReference type="PROSITE" id="PS51007"/>
    </source>
</evidence>
<evidence type="ECO:0000313" key="8">
    <source>
        <dbReference type="EMBL" id="QTD47933.1"/>
    </source>
</evidence>
<dbReference type="RefSeq" id="WP_237377598.1">
    <property type="nucleotide sequence ID" value="NZ_CP071793.1"/>
</dbReference>
<dbReference type="InterPro" id="IPR036909">
    <property type="entry name" value="Cyt_c-like_dom_sf"/>
</dbReference>
<dbReference type="GO" id="GO:0020037">
    <property type="term" value="F:heme binding"/>
    <property type="evidence" value="ECO:0007669"/>
    <property type="project" value="InterPro"/>
</dbReference>
<feature type="region of interest" description="Disordered" evidence="5">
    <location>
        <begin position="130"/>
        <end position="153"/>
    </location>
</feature>
<dbReference type="Proteomes" id="UP000663929">
    <property type="component" value="Chromosome"/>
</dbReference>
<evidence type="ECO:0000256" key="5">
    <source>
        <dbReference type="SAM" id="MobiDB-lite"/>
    </source>
</evidence>
<evidence type="ECO:0000256" key="3">
    <source>
        <dbReference type="ARBA" id="ARBA00023004"/>
    </source>
</evidence>
<evidence type="ECO:0000256" key="4">
    <source>
        <dbReference type="PROSITE-ProRule" id="PRU00433"/>
    </source>
</evidence>